<gene>
    <name evidence="8" type="ORF">PPROV_000154000</name>
</gene>
<evidence type="ECO:0000256" key="5">
    <source>
        <dbReference type="ARBA" id="ARBA00023136"/>
    </source>
</evidence>
<dbReference type="EMBL" id="BNJQ01000004">
    <property type="protein sequence ID" value="GHP02785.1"/>
    <property type="molecule type" value="Genomic_DNA"/>
</dbReference>
<keyword evidence="9" id="KW-1185">Reference proteome</keyword>
<comment type="subcellular location">
    <subcellularLocation>
        <location evidence="1 6">Membrane</location>
        <topology evidence="1 6">Multi-pass membrane protein</topology>
    </subcellularLocation>
</comment>
<dbReference type="GO" id="GO:0005384">
    <property type="term" value="F:manganese ion transmembrane transporter activity"/>
    <property type="evidence" value="ECO:0007669"/>
    <property type="project" value="TreeGrafter"/>
</dbReference>
<feature type="compositionally biased region" description="Basic and acidic residues" evidence="7">
    <location>
        <begin position="65"/>
        <end position="76"/>
    </location>
</feature>
<evidence type="ECO:0000256" key="6">
    <source>
        <dbReference type="RuleBase" id="RU365102"/>
    </source>
</evidence>
<evidence type="ECO:0000256" key="4">
    <source>
        <dbReference type="ARBA" id="ARBA00022989"/>
    </source>
</evidence>
<protein>
    <recommendedName>
        <fullName evidence="6">GDT1 family protein</fullName>
    </recommendedName>
</protein>
<dbReference type="GO" id="GO:0005794">
    <property type="term" value="C:Golgi apparatus"/>
    <property type="evidence" value="ECO:0007669"/>
    <property type="project" value="TreeGrafter"/>
</dbReference>
<proteinExistence type="inferred from homology"/>
<feature type="transmembrane region" description="Helical" evidence="6">
    <location>
        <begin position="337"/>
        <end position="357"/>
    </location>
</feature>
<comment type="caution">
    <text evidence="8">The sequence shown here is derived from an EMBL/GenBank/DDBJ whole genome shotgun (WGS) entry which is preliminary data.</text>
</comment>
<dbReference type="GO" id="GO:0015085">
    <property type="term" value="F:calcium ion transmembrane transporter activity"/>
    <property type="evidence" value="ECO:0007669"/>
    <property type="project" value="TreeGrafter"/>
</dbReference>
<evidence type="ECO:0000256" key="7">
    <source>
        <dbReference type="SAM" id="MobiDB-lite"/>
    </source>
</evidence>
<dbReference type="Pfam" id="PF01169">
    <property type="entry name" value="GDT1"/>
    <property type="match status" value="2"/>
</dbReference>
<feature type="region of interest" description="Disordered" evidence="7">
    <location>
        <begin position="65"/>
        <end position="107"/>
    </location>
</feature>
<organism evidence="8 9">
    <name type="scientific">Pycnococcus provasolii</name>
    <dbReference type="NCBI Taxonomy" id="41880"/>
    <lineage>
        <taxon>Eukaryota</taxon>
        <taxon>Viridiplantae</taxon>
        <taxon>Chlorophyta</taxon>
        <taxon>Pseudoscourfieldiophyceae</taxon>
        <taxon>Pseudoscourfieldiales</taxon>
        <taxon>Pycnococcaceae</taxon>
        <taxon>Pycnococcus</taxon>
    </lineage>
</organism>
<reference evidence="8" key="1">
    <citation type="submission" date="2020-10" db="EMBL/GenBank/DDBJ databases">
        <title>Unveiling of a novel bifunctional photoreceptor, Dualchrome1, isolated from a cosmopolitan green alga.</title>
        <authorList>
            <person name="Suzuki S."/>
            <person name="Kawachi M."/>
        </authorList>
    </citation>
    <scope>NUCLEOTIDE SEQUENCE</scope>
    <source>
        <strain evidence="8">NIES 2893</strain>
    </source>
</reference>
<dbReference type="PANTHER" id="PTHR12608">
    <property type="entry name" value="TRANSMEMBRANE PROTEIN HTP-1 RELATED"/>
    <property type="match status" value="1"/>
</dbReference>
<dbReference type="GO" id="GO:0032468">
    <property type="term" value="P:Golgi calcium ion homeostasis"/>
    <property type="evidence" value="ECO:0007669"/>
    <property type="project" value="TreeGrafter"/>
</dbReference>
<feature type="transmembrane region" description="Helical" evidence="6">
    <location>
        <begin position="179"/>
        <end position="199"/>
    </location>
</feature>
<dbReference type="GO" id="GO:0032472">
    <property type="term" value="P:Golgi calcium ion transport"/>
    <property type="evidence" value="ECO:0007669"/>
    <property type="project" value="TreeGrafter"/>
</dbReference>
<keyword evidence="4 6" id="KW-1133">Transmembrane helix</keyword>
<dbReference type="PROSITE" id="PS01214">
    <property type="entry name" value="UPF0016"/>
    <property type="match status" value="1"/>
</dbReference>
<dbReference type="InterPro" id="IPR049555">
    <property type="entry name" value="GDT1-like_CS"/>
</dbReference>
<dbReference type="PANTHER" id="PTHR12608:SF7">
    <property type="entry name" value="PROTEIN PAM71-HOMOLOG, CHLOROPLASTIC"/>
    <property type="match status" value="1"/>
</dbReference>
<evidence type="ECO:0000256" key="3">
    <source>
        <dbReference type="ARBA" id="ARBA00022692"/>
    </source>
</evidence>
<sequence>MAHLLTAQSSSFCRGGGGVSCQHLRKSSVPSLPRRGCLRQDGSKRLFNAGGFAGGSHFGYSKEKQAGRLHAQDVRTSELATSEGEPENNNGNGSNNITEPNKNDDEEKQSLLNLTTAAVGVAAVAALGLGAATTAGGVESLLGLVTGGFSAAFSLIFVSELGDKTFFIAALLAMRRGRTAVFTGAVGALAVMTIISVGIGRIFHAVPPGITQGLPIDDYLAITLLVFFGIKSIMDAANSDPEEGEGELADAEEALEEAGELNGDALQRQEFFATVVKTFGLIFVAEWGDRSMLATIALGAAQSPVGVASGAIVGHAVATIIAIAGGSVLSKYISEKTVGYVGGVLFLLFALLTALGLY</sequence>
<feature type="transmembrane region" description="Helical" evidence="6">
    <location>
        <begin position="111"/>
        <end position="135"/>
    </location>
</feature>
<name>A0A830H6X7_9CHLO</name>
<feature type="compositionally biased region" description="Low complexity" evidence="7">
    <location>
        <begin position="81"/>
        <end position="100"/>
    </location>
</feature>
<dbReference type="GO" id="GO:0009507">
    <property type="term" value="C:chloroplast"/>
    <property type="evidence" value="ECO:0007669"/>
    <property type="project" value="TreeGrafter"/>
</dbReference>
<dbReference type="Proteomes" id="UP000660262">
    <property type="component" value="Unassembled WGS sequence"/>
</dbReference>
<evidence type="ECO:0000313" key="8">
    <source>
        <dbReference type="EMBL" id="GHP02785.1"/>
    </source>
</evidence>
<dbReference type="GO" id="GO:0016020">
    <property type="term" value="C:membrane"/>
    <property type="evidence" value="ECO:0007669"/>
    <property type="project" value="UniProtKB-SubCell"/>
</dbReference>
<comment type="similarity">
    <text evidence="2 6">Belongs to the GDT1 family.</text>
</comment>
<dbReference type="AlphaFoldDB" id="A0A830H6X7"/>
<evidence type="ECO:0000256" key="1">
    <source>
        <dbReference type="ARBA" id="ARBA00004141"/>
    </source>
</evidence>
<dbReference type="OrthoDB" id="442680at2759"/>
<accession>A0A830H6X7</accession>
<keyword evidence="3 6" id="KW-0812">Transmembrane</keyword>
<feature type="transmembrane region" description="Helical" evidence="6">
    <location>
        <begin position="308"/>
        <end position="330"/>
    </location>
</feature>
<dbReference type="InterPro" id="IPR001727">
    <property type="entry name" value="GDT1-like"/>
</dbReference>
<evidence type="ECO:0000313" key="9">
    <source>
        <dbReference type="Proteomes" id="UP000660262"/>
    </source>
</evidence>
<evidence type="ECO:0000256" key="2">
    <source>
        <dbReference type="ARBA" id="ARBA00009190"/>
    </source>
</evidence>
<feature type="transmembrane region" description="Helical" evidence="6">
    <location>
        <begin position="141"/>
        <end position="158"/>
    </location>
</feature>
<keyword evidence="5 6" id="KW-0472">Membrane</keyword>